<accession>A0A4D6GU54</accession>
<gene>
    <name evidence="2" type="ORF">APQ99_00157</name>
    <name evidence="1" type="ORF">HBSAL_08665</name>
</gene>
<evidence type="ECO:0000313" key="4">
    <source>
        <dbReference type="Proteomes" id="UP000323075"/>
    </source>
</evidence>
<organism evidence="1 3">
    <name type="scientific">Halobacterium salinarum (strain ATCC 33171 / DSM 3754 / JCM 8978 / NBRC 102687 / NCIMB 764 / 91-R6)</name>
    <dbReference type="NCBI Taxonomy" id="2597657"/>
    <lineage>
        <taxon>Archaea</taxon>
        <taxon>Methanobacteriati</taxon>
        <taxon>Methanobacteriota</taxon>
        <taxon>Stenosarchaea group</taxon>
        <taxon>Halobacteria</taxon>
        <taxon>Halobacteriales</taxon>
        <taxon>Halobacteriaceae</taxon>
        <taxon>Halobacterium</taxon>
    </lineage>
</organism>
<dbReference type="RefSeq" id="WP_010903218.1">
    <property type="nucleotide sequence ID" value="NZ_VRYN01000001.1"/>
</dbReference>
<reference evidence="1" key="3">
    <citation type="journal article" name="MicrobiologyOpen">
        <title>Whole-genome comparison between the type strain of Halobacterium salinarum (DSM 3754(T)) and the laboratory strains R1 and NRC-1.</title>
        <authorList>
            <person name="Pfeiffer F."/>
            <person name="Losensky G."/>
            <person name="Marchfelder A."/>
            <person name="Habermann B."/>
            <person name="Dyall-Smith M."/>
        </authorList>
    </citation>
    <scope>NUCLEOTIDE SEQUENCE</scope>
    <source>
        <strain evidence="1">91-R6</strain>
    </source>
</reference>
<dbReference type="InterPro" id="IPR018716">
    <property type="entry name" value="DUF2240"/>
</dbReference>
<evidence type="ECO:0000313" key="3">
    <source>
        <dbReference type="Proteomes" id="UP000296216"/>
    </source>
</evidence>
<dbReference type="Pfam" id="PF09999">
    <property type="entry name" value="DUF2240"/>
    <property type="match status" value="1"/>
</dbReference>
<dbReference type="Proteomes" id="UP000296216">
    <property type="component" value="Chromosome"/>
</dbReference>
<evidence type="ECO:0000313" key="2">
    <source>
        <dbReference type="EMBL" id="TYO81650.1"/>
    </source>
</evidence>
<dbReference type="EMBL" id="VRYN01000001">
    <property type="protein sequence ID" value="TYO81650.1"/>
    <property type="molecule type" value="Genomic_DNA"/>
</dbReference>
<reference evidence="2 4" key="2">
    <citation type="submission" date="2019-07" db="EMBL/GenBank/DDBJ databases">
        <title>Genomic Encyclopedia of Archaeal and Bacterial Type Strains, Phase II (KMG-II): from individual species to whole genera.</title>
        <authorList>
            <person name="Goeker M."/>
        </authorList>
    </citation>
    <scope>NUCLEOTIDE SEQUENCE [LARGE SCALE GENOMIC DNA]</scope>
    <source>
        <strain evidence="2 4">DSM 3754</strain>
    </source>
</reference>
<evidence type="ECO:0000313" key="1">
    <source>
        <dbReference type="EMBL" id="QCC45380.1"/>
    </source>
</evidence>
<protein>
    <submittedName>
        <fullName evidence="1">DUF2240 family protein</fullName>
    </submittedName>
</protein>
<dbReference type="GeneID" id="68694334"/>
<proteinExistence type="predicted"/>
<sequence length="151" mass="15767">MSLRVATAAPFKQKGRTQVAEQAFVVALSLDREWMSADQAKRLLDMADAEGLVERVADGDVAATFDPGAVEIPEGFVPDASLFQERSGFERALDALVAAGFDRQETVAAVNDLQQAVGVTADAAAVVYARQQGVAASGAAEAAQEGVLDGR</sequence>
<dbReference type="Proteomes" id="UP000323075">
    <property type="component" value="Unassembled WGS sequence"/>
</dbReference>
<dbReference type="EMBL" id="CP038631">
    <property type="protein sequence ID" value="QCC45380.1"/>
    <property type="molecule type" value="Genomic_DNA"/>
</dbReference>
<dbReference type="AlphaFoldDB" id="A0A4D6GU54"/>
<reference evidence="1 3" key="1">
    <citation type="journal article" date="2019" name="Microbiol. Resour. Announc.">
        <title>The Genome Sequence of the Halobacterium salinarum Type Strain Is Closely Related to That of Laboratory Strains NRC-1 and R1.</title>
        <authorList>
            <person name="Pfeiffer F."/>
            <person name="Marchfelder A."/>
            <person name="Habermann B."/>
            <person name="Dyall-Smith M.L."/>
        </authorList>
    </citation>
    <scope>NUCLEOTIDE SEQUENCE [LARGE SCALE GENOMIC DNA]</scope>
    <source>
        <strain evidence="1">91-R6</strain>
        <strain evidence="3">ATCC 33171 / DSM 3754 / JCM 8978 / NBRC 102687 / NCIMB 764 / 91-R6</strain>
    </source>
</reference>
<name>A0A4D6GU54_HALS9</name>